<feature type="binding site" evidence="11">
    <location>
        <position position="292"/>
    </location>
    <ligand>
        <name>Mg(2+)</name>
        <dbReference type="ChEBI" id="CHEBI:18420"/>
    </ligand>
</feature>
<evidence type="ECO:0000256" key="11">
    <source>
        <dbReference type="PIRSR" id="PIRSR006268-2"/>
    </source>
</evidence>
<reference evidence="13" key="2">
    <citation type="submission" date="2021-04" db="EMBL/GenBank/DDBJ databases">
        <authorList>
            <person name="Gilroy R."/>
        </authorList>
    </citation>
    <scope>NUCLEOTIDE SEQUENCE</scope>
    <source>
        <strain evidence="13">ChiBcec15-3976</strain>
    </source>
</reference>
<keyword evidence="5 10" id="KW-0479">Metal-binding</keyword>
<keyword evidence="12" id="KW-0449">Lipoprotein</keyword>
<dbReference type="Pfam" id="PF02424">
    <property type="entry name" value="ApbE"/>
    <property type="match status" value="1"/>
</dbReference>
<evidence type="ECO:0000256" key="8">
    <source>
        <dbReference type="ARBA" id="ARBA00031306"/>
    </source>
</evidence>
<keyword evidence="12" id="KW-0997">Cell inner membrane</keyword>
<feature type="binding site" evidence="11">
    <location>
        <position position="296"/>
    </location>
    <ligand>
        <name>Mg(2+)</name>
        <dbReference type="ChEBI" id="CHEBI:18420"/>
    </ligand>
</feature>
<dbReference type="PANTHER" id="PTHR30040">
    <property type="entry name" value="THIAMINE BIOSYNTHESIS LIPOPROTEIN APBE"/>
    <property type="match status" value="1"/>
</dbReference>
<comment type="similarity">
    <text evidence="10 12">Belongs to the ApbE family.</text>
</comment>
<evidence type="ECO:0000256" key="3">
    <source>
        <dbReference type="ARBA" id="ARBA00022630"/>
    </source>
</evidence>
<evidence type="ECO:0000256" key="5">
    <source>
        <dbReference type="ARBA" id="ARBA00022723"/>
    </source>
</evidence>
<sequence length="340" mass="37216">MIVLKKCAAALRTALLLFSLFTGCMFTGCTAPPESEEVRANGMYFDTVVQIQAWGTPEETVEHCMELCEYYEGLFSATIDTSEISEINQAGGQPVEVSDETAELIRKGIEYGELSDGRFDITIDSASRLWNFKDNEEKILPDPEALKEAVRHIDYRCVHVDGNTVTLSDPQARIDLGGIAKGYIADRLKDYLESEGTEHALINLGGNMLAVGNRYDGTDFRIGIQEPFAETGVTIAAVSVSGRSVVTSGDYERYFEKDGVIYHHILDPDTGYPVRNDLDQVTVISDESVDGDALSTTCYALGLDEGMELIRNLDGVEAVFVTKDGKIHPSSDVVLLENAG</sequence>
<dbReference type="AlphaFoldDB" id="A0A9D2U4Y5"/>
<dbReference type="PIRSF" id="PIRSF006268">
    <property type="entry name" value="ApbE"/>
    <property type="match status" value="1"/>
</dbReference>
<name>A0A9D2U4Y5_9FIRM</name>
<dbReference type="InterPro" id="IPR003374">
    <property type="entry name" value="ApbE-like_sf"/>
</dbReference>
<organism evidence="13 14">
    <name type="scientific">Candidatus Mediterraneibacter quadrami</name>
    <dbReference type="NCBI Taxonomy" id="2838684"/>
    <lineage>
        <taxon>Bacteria</taxon>
        <taxon>Bacillati</taxon>
        <taxon>Bacillota</taxon>
        <taxon>Clostridia</taxon>
        <taxon>Lachnospirales</taxon>
        <taxon>Lachnospiraceae</taxon>
        <taxon>Mediterraneibacter</taxon>
    </lineage>
</organism>
<keyword evidence="12" id="KW-0732">Signal</keyword>
<keyword evidence="3 10" id="KW-0285">Flavoprotein</keyword>
<dbReference type="EMBL" id="DWUU01000003">
    <property type="protein sequence ID" value="HJD41401.1"/>
    <property type="molecule type" value="Genomic_DNA"/>
</dbReference>
<evidence type="ECO:0000256" key="2">
    <source>
        <dbReference type="ARBA" id="ARBA00016337"/>
    </source>
</evidence>
<evidence type="ECO:0000256" key="9">
    <source>
        <dbReference type="ARBA" id="ARBA00048540"/>
    </source>
</evidence>
<evidence type="ECO:0000256" key="12">
    <source>
        <dbReference type="RuleBase" id="RU363002"/>
    </source>
</evidence>
<dbReference type="SUPFAM" id="SSF143631">
    <property type="entry name" value="ApbE-like"/>
    <property type="match status" value="1"/>
</dbReference>
<keyword evidence="7 10" id="KW-0460">Magnesium</keyword>
<comment type="function">
    <text evidence="12">Flavin transferase that catalyzes the transfer of the FMN moiety of FAD and its covalent binding to the hydroxyl group of a threonine residue in a target flavoprotein.</text>
</comment>
<dbReference type="PANTHER" id="PTHR30040:SF2">
    <property type="entry name" value="FAD:PROTEIN FMN TRANSFERASE"/>
    <property type="match status" value="1"/>
</dbReference>
<accession>A0A9D2U4Y5</accession>
<dbReference type="PROSITE" id="PS51257">
    <property type="entry name" value="PROKAR_LIPOPROTEIN"/>
    <property type="match status" value="1"/>
</dbReference>
<keyword evidence="6 10" id="KW-0274">FAD</keyword>
<proteinExistence type="inferred from homology"/>
<evidence type="ECO:0000256" key="10">
    <source>
        <dbReference type="PIRNR" id="PIRNR006268"/>
    </source>
</evidence>
<keyword evidence="12" id="KW-0472">Membrane</keyword>
<feature type="signal peptide" evidence="12">
    <location>
        <begin position="1"/>
        <end position="31"/>
    </location>
</feature>
<reference evidence="13" key="1">
    <citation type="journal article" date="2021" name="PeerJ">
        <title>Extensive microbial diversity within the chicken gut microbiome revealed by metagenomics and culture.</title>
        <authorList>
            <person name="Gilroy R."/>
            <person name="Ravi A."/>
            <person name="Getino M."/>
            <person name="Pursley I."/>
            <person name="Horton D.L."/>
            <person name="Alikhan N.F."/>
            <person name="Baker D."/>
            <person name="Gharbi K."/>
            <person name="Hall N."/>
            <person name="Watson M."/>
            <person name="Adriaenssens E.M."/>
            <person name="Foster-Nyarko E."/>
            <person name="Jarju S."/>
            <person name="Secka A."/>
            <person name="Antonio M."/>
            <person name="Oren A."/>
            <person name="Chaudhuri R.R."/>
            <person name="La Ragione R."/>
            <person name="Hildebrand F."/>
            <person name="Pallen M.J."/>
        </authorList>
    </citation>
    <scope>NUCLEOTIDE SEQUENCE</scope>
    <source>
        <strain evidence="13">ChiBcec15-3976</strain>
    </source>
</reference>
<feature type="chain" id="PRO_5039760181" description="FAD:protein FMN transferase" evidence="12">
    <location>
        <begin position="32"/>
        <end position="340"/>
    </location>
</feature>
<comment type="catalytic activity">
    <reaction evidence="9 10 12">
        <text>L-threonyl-[protein] + FAD = FMN-L-threonyl-[protein] + AMP + H(+)</text>
        <dbReference type="Rhea" id="RHEA:36847"/>
        <dbReference type="Rhea" id="RHEA-COMP:11060"/>
        <dbReference type="Rhea" id="RHEA-COMP:11061"/>
        <dbReference type="ChEBI" id="CHEBI:15378"/>
        <dbReference type="ChEBI" id="CHEBI:30013"/>
        <dbReference type="ChEBI" id="CHEBI:57692"/>
        <dbReference type="ChEBI" id="CHEBI:74257"/>
        <dbReference type="ChEBI" id="CHEBI:456215"/>
        <dbReference type="EC" id="2.7.1.180"/>
    </reaction>
</comment>
<dbReference type="Gene3D" id="3.10.520.10">
    <property type="entry name" value="ApbE-like domains"/>
    <property type="match status" value="1"/>
</dbReference>
<dbReference type="Proteomes" id="UP000823909">
    <property type="component" value="Unassembled WGS sequence"/>
</dbReference>
<comment type="cofactor">
    <cofactor evidence="11">
        <name>Mg(2+)</name>
        <dbReference type="ChEBI" id="CHEBI:18420"/>
    </cofactor>
    <cofactor evidence="11">
        <name>Mn(2+)</name>
        <dbReference type="ChEBI" id="CHEBI:29035"/>
    </cofactor>
    <text evidence="11">Magnesium. Can also use manganese.</text>
</comment>
<protein>
    <recommendedName>
        <fullName evidence="2 10">FAD:protein FMN transferase</fullName>
        <ecNumber evidence="1 10">2.7.1.180</ecNumber>
    </recommendedName>
    <alternativeName>
        <fullName evidence="8 10">Flavin transferase</fullName>
    </alternativeName>
</protein>
<dbReference type="GO" id="GO:0005886">
    <property type="term" value="C:plasma membrane"/>
    <property type="evidence" value="ECO:0007669"/>
    <property type="project" value="UniProtKB-SubCell"/>
</dbReference>
<evidence type="ECO:0000256" key="7">
    <source>
        <dbReference type="ARBA" id="ARBA00022842"/>
    </source>
</evidence>
<gene>
    <name evidence="13" type="ORF">H9910_00095</name>
</gene>
<evidence type="ECO:0000313" key="13">
    <source>
        <dbReference type="EMBL" id="HJD41401.1"/>
    </source>
</evidence>
<evidence type="ECO:0000256" key="4">
    <source>
        <dbReference type="ARBA" id="ARBA00022679"/>
    </source>
</evidence>
<evidence type="ECO:0000256" key="6">
    <source>
        <dbReference type="ARBA" id="ARBA00022827"/>
    </source>
</evidence>
<comment type="subcellular location">
    <subcellularLocation>
        <location evidence="12">Cell inner membrane</location>
        <topology evidence="12">Lipid-anchor</topology>
        <orientation evidence="12">Periplasmic side</orientation>
    </subcellularLocation>
</comment>
<keyword evidence="12" id="KW-1003">Cell membrane</keyword>
<dbReference type="EC" id="2.7.1.180" evidence="1 10"/>
<comment type="caution">
    <text evidence="13">The sequence shown here is derived from an EMBL/GenBank/DDBJ whole genome shotgun (WGS) entry which is preliminary data.</text>
</comment>
<feature type="binding site" evidence="11">
    <location>
        <position position="178"/>
    </location>
    <ligand>
        <name>Mg(2+)</name>
        <dbReference type="ChEBI" id="CHEBI:18420"/>
    </ligand>
</feature>
<evidence type="ECO:0000313" key="14">
    <source>
        <dbReference type="Proteomes" id="UP000823909"/>
    </source>
</evidence>
<dbReference type="InterPro" id="IPR024932">
    <property type="entry name" value="ApbE"/>
</dbReference>
<keyword evidence="4 10" id="KW-0808">Transferase</keyword>
<evidence type="ECO:0000256" key="1">
    <source>
        <dbReference type="ARBA" id="ARBA00011955"/>
    </source>
</evidence>
<dbReference type="GO" id="GO:0046872">
    <property type="term" value="F:metal ion binding"/>
    <property type="evidence" value="ECO:0007669"/>
    <property type="project" value="UniProtKB-UniRule"/>
</dbReference>
<dbReference type="GO" id="GO:0016740">
    <property type="term" value="F:transferase activity"/>
    <property type="evidence" value="ECO:0007669"/>
    <property type="project" value="UniProtKB-UniRule"/>
</dbReference>